<accession>A0A1I3Q215</accession>
<dbReference type="OrthoDB" id="165822at2"/>
<feature type="active site" description="Acyl-thioester intermediate" evidence="2">
    <location>
        <position position="186"/>
    </location>
</feature>
<evidence type="ECO:0000313" key="4">
    <source>
        <dbReference type="EMBL" id="SFJ27888.1"/>
    </source>
</evidence>
<dbReference type="RefSeq" id="WP_075034950.1">
    <property type="nucleotide sequence ID" value="NZ_FOSB01000001.1"/>
</dbReference>
<dbReference type="AlphaFoldDB" id="A0A1I3Q215"/>
<evidence type="ECO:0000256" key="1">
    <source>
        <dbReference type="ARBA" id="ARBA00022801"/>
    </source>
</evidence>
<organism evidence="4 5">
    <name type="scientific">Halobacillus dabanensis</name>
    <dbReference type="NCBI Taxonomy" id="240302"/>
    <lineage>
        <taxon>Bacteria</taxon>
        <taxon>Bacillati</taxon>
        <taxon>Bacillota</taxon>
        <taxon>Bacilli</taxon>
        <taxon>Bacillales</taxon>
        <taxon>Bacillaceae</taxon>
        <taxon>Halobacillus</taxon>
    </lineage>
</organism>
<dbReference type="SUPFAM" id="SSF63817">
    <property type="entry name" value="Sortase"/>
    <property type="match status" value="1"/>
</dbReference>
<evidence type="ECO:0000256" key="3">
    <source>
        <dbReference type="SAM" id="MobiDB-lite"/>
    </source>
</evidence>
<feature type="active site" description="Proton donor/acceptor" evidence="2">
    <location>
        <position position="129"/>
    </location>
</feature>
<dbReference type="GO" id="GO:0016787">
    <property type="term" value="F:hydrolase activity"/>
    <property type="evidence" value="ECO:0007669"/>
    <property type="project" value="UniProtKB-KW"/>
</dbReference>
<feature type="compositionally biased region" description="Basic and acidic residues" evidence="3">
    <location>
        <begin position="36"/>
        <end position="57"/>
    </location>
</feature>
<dbReference type="Proteomes" id="UP000183557">
    <property type="component" value="Unassembled WGS sequence"/>
</dbReference>
<dbReference type="Pfam" id="PF04203">
    <property type="entry name" value="Sortase"/>
    <property type="match status" value="1"/>
</dbReference>
<evidence type="ECO:0000256" key="2">
    <source>
        <dbReference type="PIRSR" id="PIRSR605754-1"/>
    </source>
</evidence>
<dbReference type="Gene3D" id="2.40.260.10">
    <property type="entry name" value="Sortase"/>
    <property type="match status" value="1"/>
</dbReference>
<name>A0A1I3Q215_HALDA</name>
<dbReference type="NCBIfam" id="NF033746">
    <property type="entry name" value="class_D_sortase"/>
    <property type="match status" value="1"/>
</dbReference>
<reference evidence="5" key="1">
    <citation type="submission" date="2016-10" db="EMBL/GenBank/DDBJ databases">
        <authorList>
            <person name="Varghese N."/>
            <person name="Submissions S."/>
        </authorList>
    </citation>
    <scope>NUCLEOTIDE SEQUENCE [LARGE SCALE GENOMIC DNA]</scope>
    <source>
        <strain evidence="5">CGMCC 1.3704</strain>
    </source>
</reference>
<gene>
    <name evidence="4" type="ORF">SAMN04487936_101508</name>
</gene>
<dbReference type="InterPro" id="IPR041999">
    <property type="entry name" value="Sortase_D_1"/>
</dbReference>
<evidence type="ECO:0000313" key="5">
    <source>
        <dbReference type="Proteomes" id="UP000183557"/>
    </source>
</evidence>
<sequence length="212" mass="24464">MNKILLFLVVAGLSITCFYGFQWWNSTQAVEKVTEEEMDDWHSSPEEKVTIGSKKGEETEEQGNAVYTEDIDTYEKGEETGRLIIPHLEKGYTTYWGADDESLDRGVGMYVSEWTTTPDQKRHTVLSGHRETVFTNLGDIEEGESIFYEFDGRRYEYEVEKSWVTDEDDRTVIVDKEDPTLTLTTCYPFDFVGNAPERYILQSTLVSVQEIE</sequence>
<dbReference type="CDD" id="cd05828">
    <property type="entry name" value="Sortase_D_1"/>
    <property type="match status" value="1"/>
</dbReference>
<keyword evidence="1" id="KW-0378">Hydrolase</keyword>
<keyword evidence="5" id="KW-1185">Reference proteome</keyword>
<feature type="region of interest" description="Disordered" evidence="3">
    <location>
        <begin position="36"/>
        <end position="61"/>
    </location>
</feature>
<dbReference type="EMBL" id="FOSB01000001">
    <property type="protein sequence ID" value="SFJ27888.1"/>
    <property type="molecule type" value="Genomic_DNA"/>
</dbReference>
<dbReference type="NCBIfam" id="TIGR01076">
    <property type="entry name" value="sortase_fam"/>
    <property type="match status" value="1"/>
</dbReference>
<proteinExistence type="predicted"/>
<dbReference type="InterPro" id="IPR053525">
    <property type="entry name" value="Sortase_D"/>
</dbReference>
<protein>
    <submittedName>
        <fullName evidence="4">Sortase A</fullName>
    </submittedName>
</protein>
<dbReference type="InterPro" id="IPR005754">
    <property type="entry name" value="Sortase"/>
</dbReference>
<dbReference type="InterPro" id="IPR023365">
    <property type="entry name" value="Sortase_dom-sf"/>
</dbReference>